<dbReference type="SUPFAM" id="SSF55729">
    <property type="entry name" value="Acyl-CoA N-acyltransferases (Nat)"/>
    <property type="match status" value="1"/>
</dbReference>
<protein>
    <recommendedName>
        <fullName evidence="3">N-acetyltransferase</fullName>
    </recommendedName>
</protein>
<evidence type="ECO:0000313" key="1">
    <source>
        <dbReference type="EMBL" id="CAB3773544.1"/>
    </source>
</evidence>
<dbReference type="Proteomes" id="UP000494363">
    <property type="component" value="Unassembled WGS sequence"/>
</dbReference>
<dbReference type="InterPro" id="IPR007434">
    <property type="entry name" value="FemAB-like"/>
</dbReference>
<dbReference type="Gene3D" id="3.40.630.30">
    <property type="match status" value="1"/>
</dbReference>
<dbReference type="PANTHER" id="PTHR47017:SF1">
    <property type="entry name" value="ACYL-COA"/>
    <property type="match status" value="1"/>
</dbReference>
<dbReference type="InterPro" id="IPR016181">
    <property type="entry name" value="Acyl_CoA_acyltransferase"/>
</dbReference>
<sequence length="392" mass="44454">MNQERFDYLTGILASPLEVDAAEWNALLARQAQPTPFLRHEFLSALHATRCAVPDTGWAPQFVTLTDPRSGRLAAAAPVYLKGHSYGEYVFDWAWADAYKRNGLAYYPKLLCAVPFTPVQGSRLMAADERALRHLAATLVAFAEQADVSSLHVLFPTDTEAAALTNLGMMQREGVQFHWLNDGYRSFDDFLATLEQKKRKNIRAERRKVREAGVTFRRRVGKDIADADWRFFSKCYRQTYREHFSSPYLNLDFFRMIGETMPENLMMVIAEVDGKPIASSLVVFQRGGAADGTGGTLYGRYWGALEHVPCLHFETAYYQPLEFCIEEKLAVFEGGAQGEHKMARGFMPTVTRSTHWLAHPAFADAVSHFLDNETNHIHAYVDELREHNPFKS</sequence>
<proteinExistence type="predicted"/>
<reference evidence="1 2" key="1">
    <citation type="submission" date="2020-04" db="EMBL/GenBank/DDBJ databases">
        <authorList>
            <person name="De Canck E."/>
        </authorList>
    </citation>
    <scope>NUCLEOTIDE SEQUENCE [LARGE SCALE GENOMIC DNA]</scope>
    <source>
        <strain evidence="1 2">LMG 29542</strain>
    </source>
</reference>
<evidence type="ECO:0000313" key="2">
    <source>
        <dbReference type="Proteomes" id="UP000494363"/>
    </source>
</evidence>
<dbReference type="AlphaFoldDB" id="A0A6J5F4Z2"/>
<gene>
    <name evidence="1" type="ORF">LMG29542_07298</name>
</gene>
<dbReference type="PANTHER" id="PTHR47017">
    <property type="entry name" value="ACYL-COA"/>
    <property type="match status" value="1"/>
</dbReference>
<name>A0A6J5F4Z2_9BURK</name>
<dbReference type="RefSeq" id="WP_175232612.1">
    <property type="nucleotide sequence ID" value="NZ_CADIKH010000078.1"/>
</dbReference>
<keyword evidence="2" id="KW-1185">Reference proteome</keyword>
<dbReference type="Pfam" id="PF04339">
    <property type="entry name" value="FemAB_like"/>
    <property type="match status" value="1"/>
</dbReference>
<organism evidence="1 2">
    <name type="scientific">Paraburkholderia humisilvae</name>
    <dbReference type="NCBI Taxonomy" id="627669"/>
    <lineage>
        <taxon>Bacteria</taxon>
        <taxon>Pseudomonadati</taxon>
        <taxon>Pseudomonadota</taxon>
        <taxon>Betaproteobacteria</taxon>
        <taxon>Burkholderiales</taxon>
        <taxon>Burkholderiaceae</taxon>
        <taxon>Paraburkholderia</taxon>
    </lineage>
</organism>
<accession>A0A6J5F4Z2</accession>
<dbReference type="EMBL" id="CADIKH010000078">
    <property type="protein sequence ID" value="CAB3773544.1"/>
    <property type="molecule type" value="Genomic_DNA"/>
</dbReference>
<evidence type="ECO:0008006" key="3">
    <source>
        <dbReference type="Google" id="ProtNLM"/>
    </source>
</evidence>